<feature type="signal peptide" evidence="1">
    <location>
        <begin position="1"/>
        <end position="21"/>
    </location>
</feature>
<sequence>MEVGWLLIFFVVATLANWSDGKKTRKTLKPTSGYLKCPNNVSLKGKQKLIFFVSEKVTSEDCWFDCEEYFEKVVEMDYLNLTNGRYRFDYYGFDNRATHRIVSVTYKCNEKDGCYKLTFIDETGRLDHYNITLHGGQRLKYSNLKRTQCSHEKYDPNKNEYIWKRDKKHSKN</sequence>
<protein>
    <submittedName>
        <fullName evidence="2">Uncharacterized protein</fullName>
    </submittedName>
</protein>
<gene>
    <name evidence="2" type="ORF">BOKJ2_LOCUS721</name>
</gene>
<evidence type="ECO:0000256" key="1">
    <source>
        <dbReference type="SAM" id="SignalP"/>
    </source>
</evidence>
<evidence type="ECO:0000313" key="3">
    <source>
        <dbReference type="Proteomes" id="UP000614601"/>
    </source>
</evidence>
<accession>A0A811JRS8</accession>
<keyword evidence="3" id="KW-1185">Reference proteome</keyword>
<dbReference type="Proteomes" id="UP000783686">
    <property type="component" value="Unassembled WGS sequence"/>
</dbReference>
<reference evidence="2" key="1">
    <citation type="submission" date="2020-09" db="EMBL/GenBank/DDBJ databases">
        <authorList>
            <person name="Kikuchi T."/>
        </authorList>
    </citation>
    <scope>NUCLEOTIDE SEQUENCE</scope>
    <source>
        <strain evidence="2">SH1</strain>
    </source>
</reference>
<dbReference type="AlphaFoldDB" id="A0A811JRS8"/>
<dbReference type="EMBL" id="CAJFCW020000001">
    <property type="protein sequence ID" value="CAG9080248.1"/>
    <property type="molecule type" value="Genomic_DNA"/>
</dbReference>
<feature type="chain" id="PRO_5036220749" evidence="1">
    <location>
        <begin position="22"/>
        <end position="172"/>
    </location>
</feature>
<keyword evidence="1" id="KW-0732">Signal</keyword>
<dbReference type="EMBL" id="CAJFDH010000001">
    <property type="protein sequence ID" value="CAD5206037.1"/>
    <property type="molecule type" value="Genomic_DNA"/>
</dbReference>
<name>A0A811JRS8_9BILA</name>
<proteinExistence type="predicted"/>
<evidence type="ECO:0000313" key="2">
    <source>
        <dbReference type="EMBL" id="CAD5206037.1"/>
    </source>
</evidence>
<comment type="caution">
    <text evidence="2">The sequence shown here is derived from an EMBL/GenBank/DDBJ whole genome shotgun (WGS) entry which is preliminary data.</text>
</comment>
<dbReference type="Proteomes" id="UP000614601">
    <property type="component" value="Unassembled WGS sequence"/>
</dbReference>
<organism evidence="2 3">
    <name type="scientific">Bursaphelenchus okinawaensis</name>
    <dbReference type="NCBI Taxonomy" id="465554"/>
    <lineage>
        <taxon>Eukaryota</taxon>
        <taxon>Metazoa</taxon>
        <taxon>Ecdysozoa</taxon>
        <taxon>Nematoda</taxon>
        <taxon>Chromadorea</taxon>
        <taxon>Rhabditida</taxon>
        <taxon>Tylenchina</taxon>
        <taxon>Tylenchomorpha</taxon>
        <taxon>Aphelenchoidea</taxon>
        <taxon>Aphelenchoididae</taxon>
        <taxon>Bursaphelenchus</taxon>
    </lineage>
</organism>